<protein>
    <submittedName>
        <fullName evidence="1">Uncharacterized protein</fullName>
    </submittedName>
</protein>
<proteinExistence type="predicted"/>
<evidence type="ECO:0000313" key="1">
    <source>
        <dbReference type="EMBL" id="EGW04933.1"/>
    </source>
</evidence>
<accession>G3HT20</accession>
<reference evidence="2" key="1">
    <citation type="journal article" date="2011" name="Nat. Biotechnol.">
        <title>The genomic sequence of the Chinese hamster ovary (CHO)-K1 cell line.</title>
        <authorList>
            <person name="Xu X."/>
            <person name="Nagarajan H."/>
            <person name="Lewis N.E."/>
            <person name="Pan S."/>
            <person name="Cai Z."/>
            <person name="Liu X."/>
            <person name="Chen W."/>
            <person name="Xie M."/>
            <person name="Wang W."/>
            <person name="Hammond S."/>
            <person name="Andersen M.R."/>
            <person name="Neff N."/>
            <person name="Passarelli B."/>
            <person name="Koh W."/>
            <person name="Fan H.C."/>
            <person name="Wang J."/>
            <person name="Gui Y."/>
            <person name="Lee K.H."/>
            <person name="Betenbaugh M.J."/>
            <person name="Quake S.R."/>
            <person name="Famili I."/>
            <person name="Palsson B.O."/>
            <person name="Wang J."/>
        </authorList>
    </citation>
    <scope>NUCLEOTIDE SEQUENCE [LARGE SCALE GENOMIC DNA]</scope>
    <source>
        <strain evidence="2">CHO K1 cell line</strain>
    </source>
</reference>
<dbReference type="EMBL" id="JH000682">
    <property type="protein sequence ID" value="EGW04933.1"/>
    <property type="molecule type" value="Genomic_DNA"/>
</dbReference>
<dbReference type="AlphaFoldDB" id="G3HT20"/>
<dbReference type="Proteomes" id="UP000001075">
    <property type="component" value="Unassembled WGS sequence"/>
</dbReference>
<evidence type="ECO:0000313" key="2">
    <source>
        <dbReference type="Proteomes" id="UP000001075"/>
    </source>
</evidence>
<sequence length="76" mass="8614">MSNGVKTRLVKPTETAVLNHGDLLAPRFITEKAAWNSYRRHECGYQGRGLGKSIGPLVEVQYFSLAQEWTFRALFT</sequence>
<organism evidence="1 2">
    <name type="scientific">Cricetulus griseus</name>
    <name type="common">Chinese hamster</name>
    <name type="synonym">Cricetulus barabensis griseus</name>
    <dbReference type="NCBI Taxonomy" id="10029"/>
    <lineage>
        <taxon>Eukaryota</taxon>
        <taxon>Metazoa</taxon>
        <taxon>Chordata</taxon>
        <taxon>Craniata</taxon>
        <taxon>Vertebrata</taxon>
        <taxon>Euteleostomi</taxon>
        <taxon>Mammalia</taxon>
        <taxon>Eutheria</taxon>
        <taxon>Euarchontoglires</taxon>
        <taxon>Glires</taxon>
        <taxon>Rodentia</taxon>
        <taxon>Myomorpha</taxon>
        <taxon>Muroidea</taxon>
        <taxon>Cricetidae</taxon>
        <taxon>Cricetinae</taxon>
        <taxon>Cricetulus</taxon>
    </lineage>
</organism>
<gene>
    <name evidence="1" type="ORF">I79_014029</name>
</gene>
<name>G3HT20_CRIGR</name>
<dbReference type="InParanoid" id="G3HT20"/>